<organism evidence="6 7">
    <name type="scientific">Modicisalibacter muralis</name>
    <dbReference type="NCBI Taxonomy" id="119000"/>
    <lineage>
        <taxon>Bacteria</taxon>
        <taxon>Pseudomonadati</taxon>
        <taxon>Pseudomonadota</taxon>
        <taxon>Gammaproteobacteria</taxon>
        <taxon>Oceanospirillales</taxon>
        <taxon>Halomonadaceae</taxon>
        <taxon>Modicisalibacter</taxon>
    </lineage>
</organism>
<dbReference type="PANTHER" id="PTHR48075">
    <property type="entry name" value="3-HYDROXYACYL-COA DEHYDROGENASE FAMILY PROTEIN"/>
    <property type="match status" value="1"/>
</dbReference>
<dbReference type="SUPFAM" id="SSF51735">
    <property type="entry name" value="NAD(P)-binding Rossmann-fold domains"/>
    <property type="match status" value="1"/>
</dbReference>
<dbReference type="PIRSF" id="PIRSF000105">
    <property type="entry name" value="HCDH"/>
    <property type="match status" value="1"/>
</dbReference>
<dbReference type="GO" id="GO:0016616">
    <property type="term" value="F:oxidoreductase activity, acting on the CH-OH group of donors, NAD or NADP as acceptor"/>
    <property type="evidence" value="ECO:0007669"/>
    <property type="project" value="InterPro"/>
</dbReference>
<keyword evidence="7" id="KW-1185">Reference proteome</keyword>
<keyword evidence="3" id="KW-0812">Transmembrane</keyword>
<accession>A0A1G9KMI2</accession>
<evidence type="ECO:0000256" key="3">
    <source>
        <dbReference type="SAM" id="Phobius"/>
    </source>
</evidence>
<dbReference type="InterPro" id="IPR013328">
    <property type="entry name" value="6PGD_dom2"/>
</dbReference>
<evidence type="ECO:0000259" key="5">
    <source>
        <dbReference type="Pfam" id="PF02737"/>
    </source>
</evidence>
<dbReference type="InterPro" id="IPR008927">
    <property type="entry name" value="6-PGluconate_DH-like_C_sf"/>
</dbReference>
<dbReference type="InterPro" id="IPR006108">
    <property type="entry name" value="3HC_DH_C"/>
</dbReference>
<sequence>MTRPTPEDVSHAAIIGTGLIGSAWAALFLAHGIEVLAIDPADGAANRLRQTIATMAPMLEELGLVTAAADFARVEVVAEPGPELEGVQFVQENAPENLALKQAILADLERWLGPSAIIASSTSALKISDIQAGCRHPERCIAGHPINPPHLMPLVEVSGGESSDATTLDWAMRFYAYLGKKPVRLRRDIEGHIAGRLGAALWREAVSLVDQGVASVADIDAAVVYGPGLRWATMGPHLTYHLGGGEGGIRHYLAHLGDSQQRRWESLGRPTLSAELKDRIADGVLDEARERSIEELALERDRKLVAAIKAVGESRG</sequence>
<dbReference type="OrthoDB" id="9803287at2"/>
<dbReference type="Gene3D" id="3.40.50.720">
    <property type="entry name" value="NAD(P)-binding Rossmann-like Domain"/>
    <property type="match status" value="1"/>
</dbReference>
<dbReference type="InterPro" id="IPR036291">
    <property type="entry name" value="NAD(P)-bd_dom_sf"/>
</dbReference>
<dbReference type="Proteomes" id="UP000198654">
    <property type="component" value="Unassembled WGS sequence"/>
</dbReference>
<dbReference type="EMBL" id="FNGI01000004">
    <property type="protein sequence ID" value="SDL50902.1"/>
    <property type="molecule type" value="Genomic_DNA"/>
</dbReference>
<feature type="transmembrane region" description="Helical" evidence="3">
    <location>
        <begin position="12"/>
        <end position="33"/>
    </location>
</feature>
<dbReference type="AlphaFoldDB" id="A0A1G9KMI2"/>
<feature type="domain" description="3-hydroxyacyl-CoA dehydrogenase NAD binding" evidence="5">
    <location>
        <begin position="12"/>
        <end position="187"/>
    </location>
</feature>
<keyword evidence="3" id="KW-1133">Transmembrane helix</keyword>
<dbReference type="InterPro" id="IPR006176">
    <property type="entry name" value="3-OHacyl-CoA_DH_NAD-bd"/>
</dbReference>
<dbReference type="InterPro" id="IPR022694">
    <property type="entry name" value="3-OHacyl-CoA_DH"/>
</dbReference>
<dbReference type="GO" id="GO:0006631">
    <property type="term" value="P:fatty acid metabolic process"/>
    <property type="evidence" value="ECO:0007669"/>
    <property type="project" value="InterPro"/>
</dbReference>
<dbReference type="Gene3D" id="1.10.1040.10">
    <property type="entry name" value="N-(1-d-carboxylethyl)-l-norvaline Dehydrogenase, domain 2"/>
    <property type="match status" value="1"/>
</dbReference>
<dbReference type="STRING" id="119000.SAMN05661010_01843"/>
<gene>
    <name evidence="6" type="ORF">SAMN05661010_01843</name>
</gene>
<protein>
    <submittedName>
        <fullName evidence="6">3-hydroxyacyl-CoA dehydrogenase</fullName>
    </submittedName>
</protein>
<dbReference type="GO" id="GO:0070403">
    <property type="term" value="F:NAD+ binding"/>
    <property type="evidence" value="ECO:0007669"/>
    <property type="project" value="InterPro"/>
</dbReference>
<feature type="domain" description="3-hydroxyacyl-CoA dehydrogenase C-terminal" evidence="4">
    <location>
        <begin position="191"/>
        <end position="262"/>
    </location>
</feature>
<dbReference type="Pfam" id="PF00725">
    <property type="entry name" value="3HCDH"/>
    <property type="match status" value="1"/>
</dbReference>
<evidence type="ECO:0000256" key="2">
    <source>
        <dbReference type="PIRSR" id="PIRSR000105-1"/>
    </source>
</evidence>
<evidence type="ECO:0000259" key="4">
    <source>
        <dbReference type="Pfam" id="PF00725"/>
    </source>
</evidence>
<dbReference type="Pfam" id="PF02737">
    <property type="entry name" value="3HCDH_N"/>
    <property type="match status" value="1"/>
</dbReference>
<keyword evidence="3" id="KW-0472">Membrane</keyword>
<dbReference type="RefSeq" id="WP_089727767.1">
    <property type="nucleotide sequence ID" value="NZ_FNGI01000004.1"/>
</dbReference>
<reference evidence="6 7" key="1">
    <citation type="submission" date="2016-10" db="EMBL/GenBank/DDBJ databases">
        <authorList>
            <person name="de Groot N.N."/>
        </authorList>
    </citation>
    <scope>NUCLEOTIDE SEQUENCE [LARGE SCALE GENOMIC DNA]</scope>
    <source>
        <strain evidence="6 7">DSM 14789</strain>
    </source>
</reference>
<name>A0A1G9KMI2_9GAMM</name>
<proteinExistence type="predicted"/>
<evidence type="ECO:0000256" key="1">
    <source>
        <dbReference type="ARBA" id="ARBA00023002"/>
    </source>
</evidence>
<evidence type="ECO:0000313" key="7">
    <source>
        <dbReference type="Proteomes" id="UP000198654"/>
    </source>
</evidence>
<feature type="site" description="Important for catalytic activity" evidence="2">
    <location>
        <position position="144"/>
    </location>
</feature>
<keyword evidence="1" id="KW-0560">Oxidoreductase</keyword>
<dbReference type="SUPFAM" id="SSF48179">
    <property type="entry name" value="6-phosphogluconate dehydrogenase C-terminal domain-like"/>
    <property type="match status" value="1"/>
</dbReference>
<dbReference type="PANTHER" id="PTHR48075:SF5">
    <property type="entry name" value="3-HYDROXYBUTYRYL-COA DEHYDROGENASE"/>
    <property type="match status" value="1"/>
</dbReference>
<evidence type="ECO:0000313" key="6">
    <source>
        <dbReference type="EMBL" id="SDL50902.1"/>
    </source>
</evidence>